<dbReference type="Proteomes" id="UP001499884">
    <property type="component" value="Unassembled WGS sequence"/>
</dbReference>
<organism evidence="2 3">
    <name type="scientific">Streptomyces tremellae</name>
    <dbReference type="NCBI Taxonomy" id="1124239"/>
    <lineage>
        <taxon>Bacteria</taxon>
        <taxon>Bacillati</taxon>
        <taxon>Actinomycetota</taxon>
        <taxon>Actinomycetes</taxon>
        <taxon>Kitasatosporales</taxon>
        <taxon>Streptomycetaceae</taxon>
        <taxon>Streptomyces</taxon>
    </lineage>
</organism>
<dbReference type="CDD" id="cd02440">
    <property type="entry name" value="AdoMet_MTases"/>
    <property type="match status" value="1"/>
</dbReference>
<keyword evidence="2" id="KW-0489">Methyltransferase</keyword>
<dbReference type="RefSeq" id="WP_345650221.1">
    <property type="nucleotide sequence ID" value="NZ_BAABEP010000034.1"/>
</dbReference>
<dbReference type="Gene3D" id="3.40.50.150">
    <property type="entry name" value="Vaccinia Virus protein VP39"/>
    <property type="match status" value="1"/>
</dbReference>
<dbReference type="PIRSF" id="PIRSF017393">
    <property type="entry name" value="MTase_SAV2177"/>
    <property type="match status" value="1"/>
</dbReference>
<feature type="region of interest" description="Disordered" evidence="1">
    <location>
        <begin position="242"/>
        <end position="263"/>
    </location>
</feature>
<dbReference type="InterPro" id="IPR006764">
    <property type="entry name" value="SAM_dep_MeTrfase_SAV2177_type"/>
</dbReference>
<name>A0ABP7FP57_9ACTN</name>
<protein>
    <submittedName>
        <fullName evidence="2">SAM-dependent methyltransferase</fullName>
    </submittedName>
</protein>
<dbReference type="Pfam" id="PF04672">
    <property type="entry name" value="Methyltransf_19"/>
    <property type="match status" value="1"/>
</dbReference>
<dbReference type="GO" id="GO:0008168">
    <property type="term" value="F:methyltransferase activity"/>
    <property type="evidence" value="ECO:0007669"/>
    <property type="project" value="UniProtKB-KW"/>
</dbReference>
<sequence>MTSARPSEQDIDSSTPHPARIYDCLLGGDHHFPADRAVADRLPAVARLGARANRAFMRRATAWVAGTGIDQFLDIGSGIPTEPNLHRVAQGVDPRCRVVYADYDPMVLRYAEELLAGTPEGRTEFVRADVREPAAILERARAVLDLDRPVALSLIALLHFVPDSDDPYGLVRALLDALAPGSCLVLSHLTMDLFTPEEDRTADYRSSGIDLRPRTHAEVSRFFDGLDLVPPGLVTGWHRDARPPADAESEGARTAWSGVGFLR</sequence>
<reference evidence="3" key="1">
    <citation type="journal article" date="2019" name="Int. J. Syst. Evol. Microbiol.">
        <title>The Global Catalogue of Microorganisms (GCM) 10K type strain sequencing project: providing services to taxonomists for standard genome sequencing and annotation.</title>
        <authorList>
            <consortium name="The Broad Institute Genomics Platform"/>
            <consortium name="The Broad Institute Genome Sequencing Center for Infectious Disease"/>
            <person name="Wu L."/>
            <person name="Ma J."/>
        </authorList>
    </citation>
    <scope>NUCLEOTIDE SEQUENCE [LARGE SCALE GENOMIC DNA]</scope>
    <source>
        <strain evidence="3">JCM 30846</strain>
    </source>
</reference>
<dbReference type="GO" id="GO:0032259">
    <property type="term" value="P:methylation"/>
    <property type="evidence" value="ECO:0007669"/>
    <property type="project" value="UniProtKB-KW"/>
</dbReference>
<dbReference type="InterPro" id="IPR029063">
    <property type="entry name" value="SAM-dependent_MTases_sf"/>
</dbReference>
<keyword evidence="3" id="KW-1185">Reference proteome</keyword>
<keyword evidence="2" id="KW-0808">Transferase</keyword>
<gene>
    <name evidence="2" type="ORF">GCM10023082_44110</name>
</gene>
<evidence type="ECO:0000313" key="2">
    <source>
        <dbReference type="EMBL" id="GAA3742445.1"/>
    </source>
</evidence>
<accession>A0ABP7FP57</accession>
<evidence type="ECO:0000256" key="1">
    <source>
        <dbReference type="SAM" id="MobiDB-lite"/>
    </source>
</evidence>
<dbReference type="EMBL" id="BAABEP010000034">
    <property type="protein sequence ID" value="GAA3742445.1"/>
    <property type="molecule type" value="Genomic_DNA"/>
</dbReference>
<comment type="caution">
    <text evidence="2">The sequence shown here is derived from an EMBL/GenBank/DDBJ whole genome shotgun (WGS) entry which is preliminary data.</text>
</comment>
<dbReference type="SUPFAM" id="SSF53335">
    <property type="entry name" value="S-adenosyl-L-methionine-dependent methyltransferases"/>
    <property type="match status" value="1"/>
</dbReference>
<proteinExistence type="predicted"/>
<evidence type="ECO:0000313" key="3">
    <source>
        <dbReference type="Proteomes" id="UP001499884"/>
    </source>
</evidence>